<gene>
    <name evidence="1" type="ORF">X798_00944</name>
</gene>
<reference evidence="1 2" key="1">
    <citation type="submission" date="2015-12" db="EMBL/GenBank/DDBJ databases">
        <title>Draft genome of the nematode, Onchocerca flexuosa.</title>
        <authorList>
            <person name="Mitreva M."/>
        </authorList>
    </citation>
    <scope>NUCLEOTIDE SEQUENCE [LARGE SCALE GENOMIC DNA]</scope>
    <source>
        <strain evidence="1">Red Deer</strain>
    </source>
</reference>
<protein>
    <submittedName>
        <fullName evidence="1">Uncharacterized protein</fullName>
    </submittedName>
</protein>
<dbReference type="OrthoDB" id="5864839at2759"/>
<keyword evidence="2" id="KW-1185">Reference proteome</keyword>
<evidence type="ECO:0000313" key="1">
    <source>
        <dbReference type="EMBL" id="OZC11764.1"/>
    </source>
</evidence>
<dbReference type="EMBL" id="KZ269979">
    <property type="protein sequence ID" value="OZC11764.1"/>
    <property type="molecule type" value="Genomic_DNA"/>
</dbReference>
<accession>A0A238C307</accession>
<proteinExistence type="predicted"/>
<organism evidence="1 2">
    <name type="scientific">Onchocerca flexuosa</name>
    <dbReference type="NCBI Taxonomy" id="387005"/>
    <lineage>
        <taxon>Eukaryota</taxon>
        <taxon>Metazoa</taxon>
        <taxon>Ecdysozoa</taxon>
        <taxon>Nematoda</taxon>
        <taxon>Chromadorea</taxon>
        <taxon>Rhabditida</taxon>
        <taxon>Spirurina</taxon>
        <taxon>Spiruromorpha</taxon>
        <taxon>Filarioidea</taxon>
        <taxon>Onchocercidae</taxon>
        <taxon>Onchocerca</taxon>
    </lineage>
</organism>
<feature type="non-terminal residue" evidence="1">
    <location>
        <position position="1"/>
    </location>
</feature>
<sequence>KKNGNHCDRKLENEIADRAKKFPNESLTKCIKFNSMNKMLLNESELIYVRHTSYCFVQAIMEVRTMSNVKFRIKADAMTRLMANHTRRYLNHIAYSMYSLTGTEMGFCEMVKKDNAACFCRSYDPNAAACNENPKMLLNAINLLMSERGRLISRELMLHWLNLKQKLRCHSGPFYASISVNFKRRQILRSTKCVSKQIDLLKSDKSYGVKRFDDSIFCDAIPLFDRVAGCFVLNWNFEEEKLREKVICCCPSESKCQSISYDIRRFTSGLAKSIF</sequence>
<name>A0A238C307_9BILA</name>
<dbReference type="Proteomes" id="UP000242913">
    <property type="component" value="Unassembled WGS sequence"/>
</dbReference>
<dbReference type="AlphaFoldDB" id="A0A238C307"/>
<evidence type="ECO:0000313" key="2">
    <source>
        <dbReference type="Proteomes" id="UP000242913"/>
    </source>
</evidence>